<sequence length="46" mass="4432">MIKVPQIKKLSLAVASAVVLTAAVAGVAAAAPCLIPTSDCPPANCG</sequence>
<keyword evidence="1" id="KW-0732">Signal</keyword>
<feature type="chain" id="PRO_5015936027" evidence="1">
    <location>
        <begin position="31"/>
        <end position="46"/>
    </location>
</feature>
<proteinExistence type="predicted"/>
<reference evidence="2 3" key="2">
    <citation type="submission" date="2018-06" db="EMBL/GenBank/DDBJ databases">
        <title>Metagenomic assembly of (sub)arctic Cyanobacteria and their associated microbiome from non-axenic cultures.</title>
        <authorList>
            <person name="Baurain D."/>
        </authorList>
    </citation>
    <scope>NUCLEOTIDE SEQUENCE [LARGE SCALE GENOMIC DNA]</scope>
    <source>
        <strain evidence="2">ULC129bin1</strain>
    </source>
</reference>
<name>A0A2W4TRY3_9CYAN</name>
<protein>
    <submittedName>
        <fullName evidence="2">Porin</fullName>
    </submittedName>
</protein>
<reference evidence="3" key="1">
    <citation type="submission" date="2018-04" db="EMBL/GenBank/DDBJ databases">
        <authorList>
            <person name="Cornet L."/>
        </authorList>
    </citation>
    <scope>NUCLEOTIDE SEQUENCE [LARGE SCALE GENOMIC DNA]</scope>
</reference>
<gene>
    <name evidence="2" type="ORF">DCF25_21280</name>
</gene>
<comment type="caution">
    <text evidence="2">The sequence shown here is derived from an EMBL/GenBank/DDBJ whole genome shotgun (WGS) entry which is preliminary data.</text>
</comment>
<dbReference type="Proteomes" id="UP000249354">
    <property type="component" value="Unassembled WGS sequence"/>
</dbReference>
<feature type="signal peptide" evidence="1">
    <location>
        <begin position="1"/>
        <end position="30"/>
    </location>
</feature>
<evidence type="ECO:0000313" key="2">
    <source>
        <dbReference type="EMBL" id="PZO09767.1"/>
    </source>
</evidence>
<dbReference type="AlphaFoldDB" id="A0A2W4TRY3"/>
<evidence type="ECO:0000313" key="3">
    <source>
        <dbReference type="Proteomes" id="UP000249354"/>
    </source>
</evidence>
<organism evidence="2 3">
    <name type="scientific">Leptolyngbya foveolarum</name>
    <dbReference type="NCBI Taxonomy" id="47253"/>
    <lineage>
        <taxon>Bacteria</taxon>
        <taxon>Bacillati</taxon>
        <taxon>Cyanobacteriota</taxon>
        <taxon>Cyanophyceae</taxon>
        <taxon>Leptolyngbyales</taxon>
        <taxon>Leptolyngbyaceae</taxon>
        <taxon>Leptolyngbya group</taxon>
        <taxon>Leptolyngbya</taxon>
    </lineage>
</organism>
<accession>A0A2W4TRY3</accession>
<evidence type="ECO:0000256" key="1">
    <source>
        <dbReference type="SAM" id="SignalP"/>
    </source>
</evidence>
<dbReference type="EMBL" id="QBMC01000238">
    <property type="protein sequence ID" value="PZO09767.1"/>
    <property type="molecule type" value="Genomic_DNA"/>
</dbReference>